<protein>
    <submittedName>
        <fullName evidence="4">CBS domain-containing protein</fullName>
    </submittedName>
</protein>
<proteinExistence type="predicted"/>
<evidence type="ECO:0000256" key="2">
    <source>
        <dbReference type="PROSITE-ProRule" id="PRU00703"/>
    </source>
</evidence>
<feature type="domain" description="CBS" evidence="3">
    <location>
        <begin position="77"/>
        <end position="134"/>
    </location>
</feature>
<keyword evidence="1 2" id="KW-0129">CBS domain</keyword>
<comment type="caution">
    <text evidence="4">The sequence shown here is derived from an EMBL/GenBank/DDBJ whole genome shotgun (WGS) entry which is preliminary data.</text>
</comment>
<dbReference type="PANTHER" id="PTHR43080">
    <property type="entry name" value="CBS DOMAIN-CONTAINING PROTEIN CBSX3, MITOCHONDRIAL"/>
    <property type="match status" value="1"/>
</dbReference>
<evidence type="ECO:0000313" key="5">
    <source>
        <dbReference type="Proteomes" id="UP001084650"/>
    </source>
</evidence>
<dbReference type="EMBL" id="JAPQYE010000001">
    <property type="protein sequence ID" value="MCZ0726963.1"/>
    <property type="molecule type" value="Genomic_DNA"/>
</dbReference>
<keyword evidence="5" id="KW-1185">Reference proteome</keyword>
<evidence type="ECO:0000313" key="4">
    <source>
        <dbReference type="EMBL" id="MCZ0726963.1"/>
    </source>
</evidence>
<dbReference type="Gene3D" id="3.10.580.10">
    <property type="entry name" value="CBS-domain"/>
    <property type="match status" value="1"/>
</dbReference>
<dbReference type="InterPro" id="IPR000644">
    <property type="entry name" value="CBS_dom"/>
</dbReference>
<accession>A0ABT4HAG0</accession>
<sequence length="148" mass="15819">MTEHAITAREIMHPGVTCVGEHESLAAAAKHMAELGVGALPICGDDDRLHGMVTDRDIVVKCIAAGRDPEATTAGAVAQGPPYHVDADAGVQEMLNLMEEHQVRRLPVVDDHRLVGIVSEADIARHLPEYAVAQFVKAICAQQAITRS</sequence>
<evidence type="ECO:0000259" key="3">
    <source>
        <dbReference type="PROSITE" id="PS51371"/>
    </source>
</evidence>
<reference evidence="4" key="1">
    <citation type="submission" date="2022-12" db="EMBL/GenBank/DDBJ databases">
        <title>Whole genome sequence of Mycolicibacterium iranicum strain SBH312.</title>
        <authorList>
            <person name="Jani J."/>
            <person name="Arifin Mustapha Z."/>
            <person name="Ahmed K."/>
            <person name="Kai Ling C."/>
        </authorList>
    </citation>
    <scope>NUCLEOTIDE SEQUENCE</scope>
    <source>
        <strain evidence="4">SBH312</strain>
    </source>
</reference>
<dbReference type="PANTHER" id="PTHR43080:SF2">
    <property type="entry name" value="CBS DOMAIN-CONTAINING PROTEIN"/>
    <property type="match status" value="1"/>
</dbReference>
<name>A0ABT4HAG0_MYCIR</name>
<feature type="domain" description="CBS" evidence="3">
    <location>
        <begin position="12"/>
        <end position="70"/>
    </location>
</feature>
<dbReference type="InterPro" id="IPR051257">
    <property type="entry name" value="Diverse_CBS-Domain"/>
</dbReference>
<evidence type="ECO:0000256" key="1">
    <source>
        <dbReference type="ARBA" id="ARBA00023122"/>
    </source>
</evidence>
<dbReference type="SUPFAM" id="SSF54631">
    <property type="entry name" value="CBS-domain pair"/>
    <property type="match status" value="1"/>
</dbReference>
<gene>
    <name evidence="4" type="ORF">OY187_02810</name>
</gene>
<dbReference type="InterPro" id="IPR046342">
    <property type="entry name" value="CBS_dom_sf"/>
</dbReference>
<organism evidence="4 5">
    <name type="scientific">Mycolicibacterium iranicum</name>
    <name type="common">Mycobacterium iranicum</name>
    <dbReference type="NCBI Taxonomy" id="912594"/>
    <lineage>
        <taxon>Bacteria</taxon>
        <taxon>Bacillati</taxon>
        <taxon>Actinomycetota</taxon>
        <taxon>Actinomycetes</taxon>
        <taxon>Mycobacteriales</taxon>
        <taxon>Mycobacteriaceae</taxon>
        <taxon>Mycolicibacterium</taxon>
    </lineage>
</organism>
<dbReference type="RefSeq" id="WP_268785212.1">
    <property type="nucleotide sequence ID" value="NZ_JAPQYE010000001.1"/>
</dbReference>
<dbReference type="PROSITE" id="PS51371">
    <property type="entry name" value="CBS"/>
    <property type="match status" value="2"/>
</dbReference>
<dbReference type="Proteomes" id="UP001084650">
    <property type="component" value="Unassembled WGS sequence"/>
</dbReference>
<dbReference type="Pfam" id="PF00571">
    <property type="entry name" value="CBS"/>
    <property type="match status" value="2"/>
</dbReference>
<dbReference type="SMART" id="SM00116">
    <property type="entry name" value="CBS"/>
    <property type="match status" value="2"/>
</dbReference>
<dbReference type="CDD" id="cd04622">
    <property type="entry name" value="CBS_pair_HRP1_like"/>
    <property type="match status" value="1"/>
</dbReference>